<dbReference type="OrthoDB" id="4983at2759"/>
<dbReference type="GO" id="GO:0005789">
    <property type="term" value="C:endoplasmic reticulum membrane"/>
    <property type="evidence" value="ECO:0007669"/>
    <property type="project" value="UniProtKB-SubCell"/>
</dbReference>
<organism evidence="11 12">
    <name type="scientific">Meloidogyne enterolobii</name>
    <name type="common">Root-knot nematode worm</name>
    <name type="synonym">Meloidogyne mayaguensis</name>
    <dbReference type="NCBI Taxonomy" id="390850"/>
    <lineage>
        <taxon>Eukaryota</taxon>
        <taxon>Metazoa</taxon>
        <taxon>Ecdysozoa</taxon>
        <taxon>Nematoda</taxon>
        <taxon>Chromadorea</taxon>
        <taxon>Rhabditida</taxon>
        <taxon>Tylenchina</taxon>
        <taxon>Tylenchomorpha</taxon>
        <taxon>Tylenchoidea</taxon>
        <taxon>Meloidogynidae</taxon>
        <taxon>Meloidogyninae</taxon>
        <taxon>Meloidogyne</taxon>
    </lineage>
</organism>
<evidence type="ECO:0000313" key="11">
    <source>
        <dbReference type="EMBL" id="CAD2160427.1"/>
    </source>
</evidence>
<keyword evidence="8 10" id="KW-1133">Transmembrane helix</keyword>
<feature type="transmembrane region" description="Helical" evidence="10">
    <location>
        <begin position="466"/>
        <end position="485"/>
    </location>
</feature>
<keyword evidence="4 10" id="KW-0328">Glycosyltransferase</keyword>
<keyword evidence="5 10" id="KW-0808">Transferase</keyword>
<evidence type="ECO:0000256" key="2">
    <source>
        <dbReference type="ARBA" id="ARBA00004922"/>
    </source>
</evidence>
<evidence type="ECO:0000256" key="3">
    <source>
        <dbReference type="ARBA" id="ARBA00008715"/>
    </source>
</evidence>
<evidence type="ECO:0000256" key="7">
    <source>
        <dbReference type="ARBA" id="ARBA00022824"/>
    </source>
</evidence>
<comment type="pathway">
    <text evidence="2 10">Protein modification; protein glycosylation.</text>
</comment>
<dbReference type="Pfam" id="PF03155">
    <property type="entry name" value="Alg6_Alg8"/>
    <property type="match status" value="1"/>
</dbReference>
<dbReference type="Proteomes" id="UP000580250">
    <property type="component" value="Unassembled WGS sequence"/>
</dbReference>
<reference evidence="11 12" key="1">
    <citation type="submission" date="2020-08" db="EMBL/GenBank/DDBJ databases">
        <authorList>
            <person name="Koutsovoulos G."/>
            <person name="Danchin GJ E."/>
        </authorList>
    </citation>
    <scope>NUCLEOTIDE SEQUENCE [LARGE SCALE GENOMIC DNA]</scope>
</reference>
<feature type="transmembrane region" description="Helical" evidence="10">
    <location>
        <begin position="41"/>
        <end position="65"/>
    </location>
</feature>
<feature type="transmembrane region" description="Helical" evidence="10">
    <location>
        <begin position="204"/>
        <end position="229"/>
    </location>
</feature>
<dbReference type="PANTHER" id="PTHR12413:SF1">
    <property type="entry name" value="DOLICHYL PYROPHOSPHATE MAN9GLCNAC2 ALPHA-1,3-GLUCOSYLTRANSFERASE"/>
    <property type="match status" value="1"/>
</dbReference>
<comment type="caution">
    <text evidence="11">The sequence shown here is derived from an EMBL/GenBank/DDBJ whole genome shotgun (WGS) entry which is preliminary data.</text>
</comment>
<keyword evidence="7 10" id="KW-0256">Endoplasmic reticulum</keyword>
<evidence type="ECO:0000256" key="5">
    <source>
        <dbReference type="ARBA" id="ARBA00022679"/>
    </source>
</evidence>
<evidence type="ECO:0000313" key="12">
    <source>
        <dbReference type="Proteomes" id="UP000580250"/>
    </source>
</evidence>
<dbReference type="GO" id="GO:0042281">
    <property type="term" value="F:dolichyl pyrophosphate Man9GlcNAc2 alpha-1,3-glucosyltransferase activity"/>
    <property type="evidence" value="ECO:0007669"/>
    <property type="project" value="TreeGrafter"/>
</dbReference>
<dbReference type="EC" id="2.4.1.-" evidence="10"/>
<evidence type="ECO:0000256" key="4">
    <source>
        <dbReference type="ARBA" id="ARBA00022676"/>
    </source>
</evidence>
<keyword evidence="9 10" id="KW-0472">Membrane</keyword>
<sequence length="538" mass="61907">MSSLVEFVKVDTCDNPTDHEDKLKVCNHFSIGLYKKREDKIIVLSCLALLFVVASCLAVCGYSGYNKPIIYGDFEAQRHWMEVTVNLPISKWYFYDLDYWGLDYPVLTAYHSWILGKISQKFNSSWVELDKSRGIEQIELKLFMRFSVIITLMLIYAPALILLVIQNEGKQNKISFLHLAQVLLFPGLLFVDCAHFQYNHLSLGLFLWAILAFDKGRLFLGSILFVLALNHKQMELYHALPVAVFLFSRSFKRGQSIFSAIVESISNLSKLAFVVFDTFFILWVPFLLPHPSVALQVLKRLFPFYRGLFEDKVANFWCCASIFIKFKQIYSVEKLIKISSLLVLSTCLPSLYCLLSKPNGRNFRLSLIICSLSFYLFSFQVHEKSILLVGIPALLLLDDKTLGNSMGILLSTCCFSLYQLCIKDGVPEMLPFFIFYHLFNVWMEKERAKKLNLVKEENKMKIMENLINWTSFLLLISINLANLFISPPKLYPDLFSLLNALCCFLNFIYFYIYLNIEIINNSIRGGKRSGGGGGKKEE</sequence>
<dbReference type="UniPathway" id="UPA00378"/>
<evidence type="ECO:0000256" key="9">
    <source>
        <dbReference type="ARBA" id="ARBA00023136"/>
    </source>
</evidence>
<comment type="subcellular location">
    <subcellularLocation>
        <location evidence="1 10">Endoplasmic reticulum membrane</location>
        <topology evidence="1 10">Multi-pass membrane protein</topology>
    </subcellularLocation>
</comment>
<feature type="transmembrane region" description="Helical" evidence="10">
    <location>
        <begin position="142"/>
        <end position="164"/>
    </location>
</feature>
<comment type="similarity">
    <text evidence="3 10">Belongs to the ALG6/ALG8 glucosyltransferase family.</text>
</comment>
<dbReference type="EMBL" id="CAJEWN010000079">
    <property type="protein sequence ID" value="CAD2160427.1"/>
    <property type="molecule type" value="Genomic_DNA"/>
</dbReference>
<protein>
    <recommendedName>
        <fullName evidence="10">Alpha-1,3-glucosyltransferase</fullName>
        <ecNumber evidence="10">2.4.1.-</ecNumber>
    </recommendedName>
</protein>
<proteinExistence type="inferred from homology"/>
<evidence type="ECO:0000256" key="1">
    <source>
        <dbReference type="ARBA" id="ARBA00004477"/>
    </source>
</evidence>
<keyword evidence="6 10" id="KW-0812">Transmembrane</keyword>
<evidence type="ECO:0000256" key="8">
    <source>
        <dbReference type="ARBA" id="ARBA00022989"/>
    </source>
</evidence>
<accession>A0A6V7UKJ5</accession>
<gene>
    <name evidence="11" type="ORF">MENT_LOCUS14259</name>
</gene>
<feature type="transmembrane region" description="Helical" evidence="10">
    <location>
        <begin position="497"/>
        <end position="514"/>
    </location>
</feature>
<dbReference type="InterPro" id="IPR004856">
    <property type="entry name" value="Glyco_trans_ALG6/ALG8"/>
</dbReference>
<comment type="caution">
    <text evidence="10">Lacks conserved residue(s) required for the propagation of feature annotation.</text>
</comment>
<name>A0A6V7UKJ5_MELEN</name>
<dbReference type="AlphaFoldDB" id="A0A6V7UKJ5"/>
<evidence type="ECO:0000256" key="10">
    <source>
        <dbReference type="RuleBase" id="RU363110"/>
    </source>
</evidence>
<dbReference type="PANTHER" id="PTHR12413">
    <property type="entry name" value="DOLICHYL GLYCOSYLTRANSFERASE"/>
    <property type="match status" value="1"/>
</dbReference>
<feature type="transmembrane region" description="Helical" evidence="10">
    <location>
        <begin position="176"/>
        <end position="198"/>
    </location>
</feature>
<evidence type="ECO:0000256" key="6">
    <source>
        <dbReference type="ARBA" id="ARBA00022692"/>
    </source>
</evidence>